<dbReference type="FunFam" id="3.10.20.370:FF:000001">
    <property type="entry name" value="Retrovirus-related Pol polyprotein from transposon 17.6-like protein"/>
    <property type="match status" value="1"/>
</dbReference>
<dbReference type="InterPro" id="IPR041373">
    <property type="entry name" value="RT_RNaseH"/>
</dbReference>
<keyword evidence="3" id="KW-0540">Nuclease</keyword>
<gene>
    <name evidence="8" type="ORF">PROFUN_16324</name>
</gene>
<dbReference type="Pfam" id="PF17917">
    <property type="entry name" value="RT_RNaseH"/>
    <property type="match status" value="1"/>
</dbReference>
<reference evidence="8 9" key="1">
    <citation type="journal article" date="2018" name="Genome Biol. Evol.">
        <title>Multiple Roots of Fruiting Body Formation in Amoebozoa.</title>
        <authorList>
            <person name="Hillmann F."/>
            <person name="Forbes G."/>
            <person name="Novohradska S."/>
            <person name="Ferling I."/>
            <person name="Riege K."/>
            <person name="Groth M."/>
            <person name="Westermann M."/>
            <person name="Marz M."/>
            <person name="Spaller T."/>
            <person name="Winckler T."/>
            <person name="Schaap P."/>
            <person name="Glockner G."/>
        </authorList>
    </citation>
    <scope>NUCLEOTIDE SEQUENCE [LARGE SCALE GENOMIC DNA]</scope>
    <source>
        <strain evidence="8 9">Jena</strain>
    </source>
</reference>
<protein>
    <submittedName>
        <fullName evidence="8">Putative gag/polymerase/env polyprotein</fullName>
    </submittedName>
</protein>
<keyword evidence="4" id="KW-0255">Endonuclease</keyword>
<feature type="domain" description="Reverse transcriptase RNase H-like" evidence="7">
    <location>
        <begin position="43"/>
        <end position="148"/>
    </location>
</feature>
<evidence type="ECO:0000259" key="7">
    <source>
        <dbReference type="Pfam" id="PF17917"/>
    </source>
</evidence>
<dbReference type="GO" id="GO:0016787">
    <property type="term" value="F:hydrolase activity"/>
    <property type="evidence" value="ECO:0007669"/>
    <property type="project" value="UniProtKB-KW"/>
</dbReference>
<evidence type="ECO:0000256" key="3">
    <source>
        <dbReference type="ARBA" id="ARBA00022722"/>
    </source>
</evidence>
<comment type="caution">
    <text evidence="8">The sequence shown here is derived from an EMBL/GenBank/DDBJ whole genome shotgun (WGS) entry which is preliminary data.</text>
</comment>
<keyword evidence="9" id="KW-1185">Reference proteome</keyword>
<evidence type="ECO:0000313" key="8">
    <source>
        <dbReference type="EMBL" id="PRP74157.1"/>
    </source>
</evidence>
<dbReference type="InParanoid" id="A0A2P6MR28"/>
<evidence type="ECO:0000256" key="6">
    <source>
        <dbReference type="ARBA" id="ARBA00022918"/>
    </source>
</evidence>
<dbReference type="OrthoDB" id="5550292at2759"/>
<dbReference type="PANTHER" id="PTHR34072">
    <property type="entry name" value="ENZYMATIC POLYPROTEIN-RELATED"/>
    <property type="match status" value="1"/>
</dbReference>
<name>A0A2P6MR28_9EUKA</name>
<keyword evidence="1" id="KW-0808">Transferase</keyword>
<dbReference type="AlphaFoldDB" id="A0A2P6MR28"/>
<dbReference type="PANTHER" id="PTHR34072:SF52">
    <property type="entry name" value="RIBONUCLEASE H"/>
    <property type="match status" value="1"/>
</dbReference>
<keyword evidence="2" id="KW-0548">Nucleotidyltransferase</keyword>
<accession>A0A2P6MR28</accession>
<dbReference type="InterPro" id="IPR043502">
    <property type="entry name" value="DNA/RNA_pol_sf"/>
</dbReference>
<proteinExistence type="predicted"/>
<evidence type="ECO:0000256" key="1">
    <source>
        <dbReference type="ARBA" id="ARBA00022679"/>
    </source>
</evidence>
<evidence type="ECO:0000313" key="9">
    <source>
        <dbReference type="Proteomes" id="UP000241769"/>
    </source>
</evidence>
<dbReference type="GO" id="GO:0004519">
    <property type="term" value="F:endonuclease activity"/>
    <property type="evidence" value="ECO:0007669"/>
    <property type="project" value="UniProtKB-KW"/>
</dbReference>
<evidence type="ECO:0000256" key="4">
    <source>
        <dbReference type="ARBA" id="ARBA00022759"/>
    </source>
</evidence>
<keyword evidence="5" id="KW-0378">Hydrolase</keyword>
<dbReference type="EMBL" id="MDYQ01000496">
    <property type="protein sequence ID" value="PRP74157.1"/>
    <property type="molecule type" value="Genomic_DNA"/>
</dbReference>
<dbReference type="STRING" id="1890364.A0A2P6MR28"/>
<dbReference type="Gene3D" id="3.10.20.370">
    <property type="match status" value="1"/>
</dbReference>
<dbReference type="GO" id="GO:0003964">
    <property type="term" value="F:RNA-directed DNA polymerase activity"/>
    <property type="evidence" value="ECO:0007669"/>
    <property type="project" value="UniProtKB-KW"/>
</dbReference>
<dbReference type="CDD" id="cd09274">
    <property type="entry name" value="RNase_HI_RT_Ty3"/>
    <property type="match status" value="1"/>
</dbReference>
<organism evidence="8 9">
    <name type="scientific">Planoprotostelium fungivorum</name>
    <dbReference type="NCBI Taxonomy" id="1890364"/>
    <lineage>
        <taxon>Eukaryota</taxon>
        <taxon>Amoebozoa</taxon>
        <taxon>Evosea</taxon>
        <taxon>Variosea</taxon>
        <taxon>Cavosteliida</taxon>
        <taxon>Cavosteliaceae</taxon>
        <taxon>Planoprotostelium</taxon>
    </lineage>
</organism>
<sequence length="181" mass="21034">MGKGLLQKKYHRKVQQDYQTKNSSVSFSIQNAKVPSGVCRHFDLSLPIVLETDASDFAISGVLSQRHKDGVHPVGFMSRKMQPAELNYDTHDKELLAIIESLKGWQHYTMETSTPFEIITDHNNLKYFMTSKSLNRRQVQWWQFLSDFNFTLSHRPGKENIVADALLRRDKDLQRHKNLCL</sequence>
<dbReference type="Proteomes" id="UP000241769">
    <property type="component" value="Unassembled WGS sequence"/>
</dbReference>
<keyword evidence="6" id="KW-0695">RNA-directed DNA polymerase</keyword>
<evidence type="ECO:0000256" key="2">
    <source>
        <dbReference type="ARBA" id="ARBA00022695"/>
    </source>
</evidence>
<dbReference type="SUPFAM" id="SSF56672">
    <property type="entry name" value="DNA/RNA polymerases"/>
    <property type="match status" value="1"/>
</dbReference>
<feature type="non-terminal residue" evidence="8">
    <location>
        <position position="181"/>
    </location>
</feature>
<evidence type="ECO:0000256" key="5">
    <source>
        <dbReference type="ARBA" id="ARBA00022801"/>
    </source>
</evidence>